<dbReference type="SUPFAM" id="SSF53822">
    <property type="entry name" value="Periplasmic binding protein-like I"/>
    <property type="match status" value="1"/>
</dbReference>
<evidence type="ECO:0000313" key="5">
    <source>
        <dbReference type="Proteomes" id="UP001589710"/>
    </source>
</evidence>
<evidence type="ECO:0000259" key="3">
    <source>
        <dbReference type="Pfam" id="PF13458"/>
    </source>
</evidence>
<gene>
    <name evidence="4" type="ORF">ACFFTL_46825</name>
</gene>
<keyword evidence="5" id="KW-1185">Reference proteome</keyword>
<comment type="similarity">
    <text evidence="1">Belongs to the leucine-binding protein family.</text>
</comment>
<protein>
    <submittedName>
        <fullName evidence="4">ABC transporter substrate-binding protein</fullName>
    </submittedName>
</protein>
<dbReference type="PANTHER" id="PTHR47235:SF1">
    <property type="entry name" value="BLR6548 PROTEIN"/>
    <property type="match status" value="1"/>
</dbReference>
<reference evidence="4 5" key="1">
    <citation type="submission" date="2024-09" db="EMBL/GenBank/DDBJ databases">
        <authorList>
            <person name="Sun Q."/>
            <person name="Mori K."/>
        </authorList>
    </citation>
    <scope>NUCLEOTIDE SEQUENCE [LARGE SCALE GENOMIC DNA]</scope>
    <source>
        <strain evidence="4 5">JCM 3331</strain>
    </source>
</reference>
<organism evidence="4 5">
    <name type="scientific">Streptomyces yanii</name>
    <dbReference type="NCBI Taxonomy" id="78510"/>
    <lineage>
        <taxon>Bacteria</taxon>
        <taxon>Bacillati</taxon>
        <taxon>Actinomycetota</taxon>
        <taxon>Actinomycetes</taxon>
        <taxon>Kitasatosporales</taxon>
        <taxon>Streptomycetaceae</taxon>
        <taxon>Streptomyces</taxon>
    </lineage>
</organism>
<name>A0ABV5RNV4_9ACTN</name>
<evidence type="ECO:0000256" key="1">
    <source>
        <dbReference type="ARBA" id="ARBA00010062"/>
    </source>
</evidence>
<dbReference type="InterPro" id="IPR028082">
    <property type="entry name" value="Peripla_BP_I"/>
</dbReference>
<dbReference type="PANTHER" id="PTHR47235">
    <property type="entry name" value="BLR6548 PROTEIN"/>
    <property type="match status" value="1"/>
</dbReference>
<dbReference type="Proteomes" id="UP001589710">
    <property type="component" value="Unassembled WGS sequence"/>
</dbReference>
<dbReference type="InterPro" id="IPR028081">
    <property type="entry name" value="Leu-bd"/>
</dbReference>
<dbReference type="EMBL" id="JBHMCG010000224">
    <property type="protein sequence ID" value="MFB9579568.1"/>
    <property type="molecule type" value="Genomic_DNA"/>
</dbReference>
<sequence>MIRLGQTTHLSGPAGAFGKSFSEGQQAVFKAVNDAGGVNGRKIELTVLDDGLDVARAVQNVRTLIGKKSVAIVGVSGAGSIEAMVPILNQAKIPLLFPSKSTASFTNKVVPYAFAGIPAYPDQAHAVVGAAFKKSGPGSVFLVQTASDQSRANLAQVKKAVADGGGTLAGEVIVPFGADVSPFALRVAKQRTDYVLFTSGPSETTKVVQHLAKENRLPRLGILGLTTLPGDTFAQGTPTSAQRLVYTLAATKPPTDPSAKECNDALAKYYPDTKPDYVTTFGCMDAQMVVAGLKAAGDDVTGPGIVKALESLKDSQASPLIPPVSFSSTSHVGLTSLPVVTVKDGEFISAGTVPVPVGS</sequence>
<keyword evidence="2" id="KW-0732">Signal</keyword>
<proteinExistence type="inferred from homology"/>
<dbReference type="CDD" id="cd06343">
    <property type="entry name" value="PBP1_ABC_ligand_binding-like"/>
    <property type="match status" value="1"/>
</dbReference>
<evidence type="ECO:0000256" key="2">
    <source>
        <dbReference type="ARBA" id="ARBA00022729"/>
    </source>
</evidence>
<dbReference type="Pfam" id="PF13458">
    <property type="entry name" value="Peripla_BP_6"/>
    <property type="match status" value="1"/>
</dbReference>
<dbReference type="RefSeq" id="WP_345509875.1">
    <property type="nucleotide sequence ID" value="NZ_BAAAXD010000005.1"/>
</dbReference>
<evidence type="ECO:0000313" key="4">
    <source>
        <dbReference type="EMBL" id="MFB9579568.1"/>
    </source>
</evidence>
<feature type="domain" description="Leucine-binding protein" evidence="3">
    <location>
        <begin position="2"/>
        <end position="345"/>
    </location>
</feature>
<comment type="caution">
    <text evidence="4">The sequence shown here is derived from an EMBL/GenBank/DDBJ whole genome shotgun (WGS) entry which is preliminary data.</text>
</comment>
<accession>A0ABV5RNV4</accession>
<dbReference type="Gene3D" id="3.40.50.2300">
    <property type="match status" value="2"/>
</dbReference>